<dbReference type="CDD" id="cd05233">
    <property type="entry name" value="SDR_c"/>
    <property type="match status" value="1"/>
</dbReference>
<dbReference type="InterPro" id="IPR036291">
    <property type="entry name" value="NAD(P)-bd_dom_sf"/>
</dbReference>
<dbReference type="FunFam" id="3.40.50.720:FF:000173">
    <property type="entry name" value="3-oxoacyl-[acyl-carrier protein] reductase"/>
    <property type="match status" value="1"/>
</dbReference>
<dbReference type="InterPro" id="IPR002347">
    <property type="entry name" value="SDR_fam"/>
</dbReference>
<evidence type="ECO:0008006" key="5">
    <source>
        <dbReference type="Google" id="ProtNLM"/>
    </source>
</evidence>
<dbReference type="GO" id="GO:0005829">
    <property type="term" value="C:cytosol"/>
    <property type="evidence" value="ECO:0007669"/>
    <property type="project" value="TreeGrafter"/>
</dbReference>
<accession>A0A381QJI8</accession>
<dbReference type="Pfam" id="PF00106">
    <property type="entry name" value="adh_short"/>
    <property type="match status" value="1"/>
</dbReference>
<evidence type="ECO:0000256" key="2">
    <source>
        <dbReference type="ARBA" id="ARBA00022857"/>
    </source>
</evidence>
<dbReference type="PRINTS" id="PR00081">
    <property type="entry name" value="GDHRDH"/>
</dbReference>
<dbReference type="PRINTS" id="PR00080">
    <property type="entry name" value="SDRFAMILY"/>
</dbReference>
<dbReference type="PROSITE" id="PS00061">
    <property type="entry name" value="ADH_SHORT"/>
    <property type="match status" value="1"/>
</dbReference>
<keyword evidence="2" id="KW-0521">NADP</keyword>
<gene>
    <name evidence="4" type="ORF">METZ01_LOCUS31942</name>
</gene>
<evidence type="ECO:0000256" key="3">
    <source>
        <dbReference type="ARBA" id="ARBA00023002"/>
    </source>
</evidence>
<evidence type="ECO:0000256" key="1">
    <source>
        <dbReference type="ARBA" id="ARBA00006484"/>
    </source>
</evidence>
<organism evidence="4">
    <name type="scientific">marine metagenome</name>
    <dbReference type="NCBI Taxonomy" id="408172"/>
    <lineage>
        <taxon>unclassified sequences</taxon>
        <taxon>metagenomes</taxon>
        <taxon>ecological metagenomes</taxon>
    </lineage>
</organism>
<dbReference type="AlphaFoldDB" id="A0A381QJI8"/>
<dbReference type="InterPro" id="IPR020904">
    <property type="entry name" value="Sc_DH/Rdtase_CS"/>
</dbReference>
<dbReference type="InterPro" id="IPR052178">
    <property type="entry name" value="Sec_Metab_Biosynth_SDR"/>
</dbReference>
<evidence type="ECO:0000313" key="4">
    <source>
        <dbReference type="EMBL" id="SUZ79088.1"/>
    </source>
</evidence>
<protein>
    <recommendedName>
        <fullName evidence="5">Ketoreductase (KR) domain-containing protein</fullName>
    </recommendedName>
</protein>
<name>A0A381QJI8_9ZZZZ</name>
<dbReference type="PANTHER" id="PTHR43618">
    <property type="entry name" value="7-ALPHA-HYDROXYSTEROID DEHYDROGENASE"/>
    <property type="match status" value="1"/>
</dbReference>
<dbReference type="SUPFAM" id="SSF51735">
    <property type="entry name" value="NAD(P)-binding Rossmann-fold domains"/>
    <property type="match status" value="1"/>
</dbReference>
<comment type="similarity">
    <text evidence="1">Belongs to the short-chain dehydrogenases/reductases (SDR) family.</text>
</comment>
<dbReference type="EMBL" id="UINC01001372">
    <property type="protein sequence ID" value="SUZ79088.1"/>
    <property type="molecule type" value="Genomic_DNA"/>
</dbReference>
<sequence>MTETPNFSIDLTGQTAFITGTTSGLGRRFAEVLASCGANVAVAGRRVDRLEELAEHLKNAEGKVLPVPLDVTDTEALFASVEKVEQELGPIQILVNNAGKPDAQLALKMDPKFVDEMVATNLTSLFHLASEVTRRLIEAELPGRIVNIASGAAFSAGVGTSWYAITKSAVVRMTEMLALEFARYDVNVNCIAPGAFESEMMDGMLERMGDITQGFPRKRLGKPSQLDSTLLYLVSPASDFVTGATIRVHDGQGAG</sequence>
<proteinExistence type="inferred from homology"/>
<dbReference type="GO" id="GO:0008709">
    <property type="term" value="F:cholate 7-alpha-dehydrogenase (NAD+) activity"/>
    <property type="evidence" value="ECO:0007669"/>
    <property type="project" value="TreeGrafter"/>
</dbReference>
<dbReference type="Gene3D" id="3.40.50.720">
    <property type="entry name" value="NAD(P)-binding Rossmann-like Domain"/>
    <property type="match status" value="1"/>
</dbReference>
<dbReference type="PANTHER" id="PTHR43618:SF8">
    <property type="entry name" value="7ALPHA-HYDROXYSTEROID DEHYDROGENASE"/>
    <property type="match status" value="1"/>
</dbReference>
<reference evidence="4" key="1">
    <citation type="submission" date="2018-05" db="EMBL/GenBank/DDBJ databases">
        <authorList>
            <person name="Lanie J.A."/>
            <person name="Ng W.-L."/>
            <person name="Kazmierczak K.M."/>
            <person name="Andrzejewski T.M."/>
            <person name="Davidsen T.M."/>
            <person name="Wayne K.J."/>
            <person name="Tettelin H."/>
            <person name="Glass J.I."/>
            <person name="Rusch D."/>
            <person name="Podicherti R."/>
            <person name="Tsui H.-C.T."/>
            <person name="Winkler M.E."/>
        </authorList>
    </citation>
    <scope>NUCLEOTIDE SEQUENCE</scope>
</reference>
<keyword evidence="3" id="KW-0560">Oxidoreductase</keyword>